<reference evidence="8" key="1">
    <citation type="journal article" date="2014" name="Nat. Commun.">
        <title>The emerging biofuel crop Camelina sativa retains a highly undifferentiated hexaploid genome structure.</title>
        <authorList>
            <person name="Kagale S."/>
            <person name="Koh C."/>
            <person name="Nixon J."/>
            <person name="Bollina V."/>
            <person name="Clarke W.E."/>
            <person name="Tuteja R."/>
            <person name="Spillane C."/>
            <person name="Robinson S.J."/>
            <person name="Links M.G."/>
            <person name="Clarke C."/>
            <person name="Higgins E.E."/>
            <person name="Huebert T."/>
            <person name="Sharpe A.G."/>
            <person name="Parkin I.A."/>
        </authorList>
    </citation>
    <scope>NUCLEOTIDE SEQUENCE [LARGE SCALE GENOMIC DNA]</scope>
    <source>
        <strain evidence="8">cv. DH55</strain>
    </source>
</reference>
<evidence type="ECO:0000313" key="9">
    <source>
        <dbReference type="RefSeq" id="XP_010465562.1"/>
    </source>
</evidence>
<keyword evidence="4 6" id="KW-0863">Zinc-finger</keyword>
<dbReference type="InterPro" id="IPR013083">
    <property type="entry name" value="Znf_RING/FYVE/PHD"/>
</dbReference>
<dbReference type="RefSeq" id="XP_010465562.1">
    <property type="nucleotide sequence ID" value="XM_010467260.1"/>
</dbReference>
<gene>
    <name evidence="9" type="primary">LOC104745889</name>
</gene>
<sequence>MDFYSHDIVDNLINVNRIYNDDGDLRKNEKLFFDFQVDYTRGEEDGDDEEDLNNLETRTVVETLEFDREWLFGGDRNRILAFVYHILDLLQVPCDREIVTTLTENILELKTREEISELPHVERLQVSMSVFVPTFPGEEEDDVVVVNFAVAPASDEAVEIHLDTVVVDENDRGYCVICMDKIRVGSDEEAGRMPCSHVFHRACGEEWLRVSGICPVCRAVFPS</sequence>
<evidence type="ECO:0000256" key="3">
    <source>
        <dbReference type="ARBA" id="ARBA00022723"/>
    </source>
</evidence>
<keyword evidence="8" id="KW-1185">Reference proteome</keyword>
<organism evidence="8 9">
    <name type="scientific">Camelina sativa</name>
    <name type="common">False flax</name>
    <name type="synonym">Myagrum sativum</name>
    <dbReference type="NCBI Taxonomy" id="90675"/>
    <lineage>
        <taxon>Eukaryota</taxon>
        <taxon>Viridiplantae</taxon>
        <taxon>Streptophyta</taxon>
        <taxon>Embryophyta</taxon>
        <taxon>Tracheophyta</taxon>
        <taxon>Spermatophyta</taxon>
        <taxon>Magnoliopsida</taxon>
        <taxon>eudicotyledons</taxon>
        <taxon>Gunneridae</taxon>
        <taxon>Pentapetalae</taxon>
        <taxon>rosids</taxon>
        <taxon>malvids</taxon>
        <taxon>Brassicales</taxon>
        <taxon>Brassicaceae</taxon>
        <taxon>Camelineae</taxon>
        <taxon>Camelina</taxon>
    </lineage>
</organism>
<evidence type="ECO:0000259" key="7">
    <source>
        <dbReference type="PROSITE" id="PS50089"/>
    </source>
</evidence>
<dbReference type="SMART" id="SM00184">
    <property type="entry name" value="RING"/>
    <property type="match status" value="1"/>
</dbReference>
<evidence type="ECO:0000256" key="4">
    <source>
        <dbReference type="ARBA" id="ARBA00022771"/>
    </source>
</evidence>
<dbReference type="SUPFAM" id="SSF144020">
    <property type="entry name" value="FdhE-like"/>
    <property type="match status" value="1"/>
</dbReference>
<dbReference type="GeneID" id="104745889"/>
<evidence type="ECO:0000256" key="1">
    <source>
        <dbReference type="ARBA" id="ARBA00000900"/>
    </source>
</evidence>
<dbReference type="EC" id="2.3.2.27" evidence="2"/>
<comment type="catalytic activity">
    <reaction evidence="1">
        <text>S-ubiquitinyl-[E2 ubiquitin-conjugating enzyme]-L-cysteine + [acceptor protein]-L-lysine = [E2 ubiquitin-conjugating enzyme]-L-cysteine + N(6)-ubiquitinyl-[acceptor protein]-L-lysine.</text>
        <dbReference type="EC" id="2.3.2.27"/>
    </reaction>
</comment>
<dbReference type="InterPro" id="IPR011016">
    <property type="entry name" value="Znf_RING-CH"/>
</dbReference>
<evidence type="ECO:0000256" key="6">
    <source>
        <dbReference type="PROSITE-ProRule" id="PRU00175"/>
    </source>
</evidence>
<dbReference type="PANTHER" id="PTHR15710">
    <property type="entry name" value="E3 UBIQUITIN-PROTEIN LIGASE PRAJA"/>
    <property type="match status" value="1"/>
</dbReference>
<dbReference type="Proteomes" id="UP000694864">
    <property type="component" value="Chromosome 15"/>
</dbReference>
<dbReference type="InterPro" id="IPR024064">
    <property type="entry name" value="FdhE-like_sf"/>
</dbReference>
<dbReference type="Gene3D" id="3.30.40.10">
    <property type="entry name" value="Zinc/RING finger domain, C3HC4 (zinc finger)"/>
    <property type="match status" value="1"/>
</dbReference>
<proteinExistence type="predicted"/>
<dbReference type="SMART" id="SM00744">
    <property type="entry name" value="RINGv"/>
    <property type="match status" value="1"/>
</dbReference>
<reference evidence="9" key="2">
    <citation type="submission" date="2025-08" db="UniProtKB">
        <authorList>
            <consortium name="RefSeq"/>
        </authorList>
    </citation>
    <scope>IDENTIFICATION</scope>
    <source>
        <tissue evidence="9">Leaf</tissue>
    </source>
</reference>
<evidence type="ECO:0000256" key="2">
    <source>
        <dbReference type="ARBA" id="ARBA00012483"/>
    </source>
</evidence>
<evidence type="ECO:0000313" key="8">
    <source>
        <dbReference type="Proteomes" id="UP000694864"/>
    </source>
</evidence>
<dbReference type="Pfam" id="PF13639">
    <property type="entry name" value="zf-RING_2"/>
    <property type="match status" value="1"/>
</dbReference>
<feature type="domain" description="RING-type" evidence="7">
    <location>
        <begin position="175"/>
        <end position="218"/>
    </location>
</feature>
<dbReference type="PROSITE" id="PS50089">
    <property type="entry name" value="ZF_RING_2"/>
    <property type="match status" value="1"/>
</dbReference>
<dbReference type="PANTHER" id="PTHR15710:SF184">
    <property type="entry name" value="RING_U-BOX SUPERFAMILY PROTEIN"/>
    <property type="match status" value="1"/>
</dbReference>
<dbReference type="InterPro" id="IPR001841">
    <property type="entry name" value="Znf_RING"/>
</dbReference>
<evidence type="ECO:0000256" key="5">
    <source>
        <dbReference type="ARBA" id="ARBA00022833"/>
    </source>
</evidence>
<accession>A0ABM0W4H6</accession>
<name>A0ABM0W4H6_CAMSA</name>
<keyword evidence="3" id="KW-0479">Metal-binding</keyword>
<dbReference type="SUPFAM" id="SSF57850">
    <property type="entry name" value="RING/U-box"/>
    <property type="match status" value="1"/>
</dbReference>
<keyword evidence="5" id="KW-0862">Zinc</keyword>
<protein>
    <recommendedName>
        <fullName evidence="2">RING-type E3 ubiquitin transferase</fullName>
        <ecNumber evidence="2">2.3.2.27</ecNumber>
    </recommendedName>
</protein>